<reference evidence="5" key="2">
    <citation type="submission" date="2025-09" db="UniProtKB">
        <authorList>
            <consortium name="Ensembl"/>
        </authorList>
    </citation>
    <scope>IDENTIFICATION</scope>
</reference>
<protein>
    <submittedName>
        <fullName evidence="5">CD226 molecule</fullName>
    </submittedName>
</protein>
<keyword evidence="3" id="KW-0732">Signal</keyword>
<dbReference type="SUPFAM" id="SSF48726">
    <property type="entry name" value="Immunoglobulin"/>
    <property type="match status" value="2"/>
</dbReference>
<dbReference type="InterPro" id="IPR013783">
    <property type="entry name" value="Ig-like_fold"/>
</dbReference>
<dbReference type="GeneID" id="115536893"/>
<gene>
    <name evidence="5" type="primary">cd226</name>
</gene>
<dbReference type="PANTHER" id="PTHR47011:SF1">
    <property type="entry name" value="CD226 ANTIGEN"/>
    <property type="match status" value="1"/>
</dbReference>
<dbReference type="AlphaFoldDB" id="A0A8C5C5Z8"/>
<proteinExistence type="predicted"/>
<name>A0A8C5C5Z8_GADMO</name>
<dbReference type="InterPro" id="IPR007110">
    <property type="entry name" value="Ig-like_dom"/>
</dbReference>
<sequence length="371" mass="40507">MASVPTHPRYLMVLSIFLSLLKVSAGQRGEPLLVGLQEGMVLDCRCPWNGSFSMVTWTKSPDRNNPIAIFHPVHGMTFSWRYSQRVEFPRAETMDGSIVLRNITHQDLGVYHCTITTFPLGSWSRDVTVEDQDEPPEEEERFADPPGPAFPPAAVQVTSRSGDGVSLPCSHGNGGHDNGTAAVLQVIVERYVDAGLDILWSSVASGGASGEEGEEGEGGEEEGEEGEGGARVRVNCTEDLSACSLRMEGVTPEDGGLYRCRFVTATGKTTANVTLTVTDAGEFRMSDYVKYLYIGGGAAGFLLLLSVFLVLLTIYWKKKRREESRLKGRSRQGGLLETNNYVSRQRKEEPVYGNVPSASRLALARSHKAAR</sequence>
<dbReference type="InterPro" id="IPR013106">
    <property type="entry name" value="Ig_V-set"/>
</dbReference>
<dbReference type="GeneTree" id="ENSGT00500000044993"/>
<dbReference type="Ensembl" id="ENSGMOT00000077197.1">
    <property type="protein sequence ID" value="ENSGMOP00000055530.1"/>
    <property type="gene ID" value="ENSGMOG00000026449.1"/>
</dbReference>
<feature type="region of interest" description="Disordered" evidence="1">
    <location>
        <begin position="205"/>
        <end position="231"/>
    </location>
</feature>
<accession>A0A8C5C5Z8</accession>
<feature type="signal peptide" evidence="3">
    <location>
        <begin position="1"/>
        <end position="26"/>
    </location>
</feature>
<feature type="compositionally biased region" description="Acidic residues" evidence="1">
    <location>
        <begin position="129"/>
        <end position="141"/>
    </location>
</feature>
<dbReference type="InterPro" id="IPR003599">
    <property type="entry name" value="Ig_sub"/>
</dbReference>
<dbReference type="RefSeq" id="XP_030204218.1">
    <property type="nucleotide sequence ID" value="XM_030348358.1"/>
</dbReference>
<reference evidence="5" key="1">
    <citation type="submission" date="2025-08" db="UniProtKB">
        <authorList>
            <consortium name="Ensembl"/>
        </authorList>
    </citation>
    <scope>IDENTIFICATION</scope>
</reference>
<dbReference type="GO" id="GO:0002891">
    <property type="term" value="P:positive regulation of immunoglobulin mediated immune response"/>
    <property type="evidence" value="ECO:0007669"/>
    <property type="project" value="TreeGrafter"/>
</dbReference>
<dbReference type="GO" id="GO:0009897">
    <property type="term" value="C:external side of plasma membrane"/>
    <property type="evidence" value="ECO:0007669"/>
    <property type="project" value="TreeGrafter"/>
</dbReference>
<feature type="region of interest" description="Disordered" evidence="1">
    <location>
        <begin position="128"/>
        <end position="150"/>
    </location>
</feature>
<evidence type="ECO:0000313" key="6">
    <source>
        <dbReference type="Proteomes" id="UP000694546"/>
    </source>
</evidence>
<dbReference type="PROSITE" id="PS50835">
    <property type="entry name" value="IG_LIKE"/>
    <property type="match status" value="2"/>
</dbReference>
<dbReference type="SMART" id="SM00409">
    <property type="entry name" value="IG"/>
    <property type="match status" value="2"/>
</dbReference>
<keyword evidence="2" id="KW-0472">Membrane</keyword>
<evidence type="ECO:0000256" key="3">
    <source>
        <dbReference type="SAM" id="SignalP"/>
    </source>
</evidence>
<dbReference type="GO" id="GO:0050839">
    <property type="term" value="F:cell adhesion molecule binding"/>
    <property type="evidence" value="ECO:0007669"/>
    <property type="project" value="TreeGrafter"/>
</dbReference>
<dbReference type="Proteomes" id="UP000694546">
    <property type="component" value="Chromosome 23"/>
</dbReference>
<keyword evidence="2" id="KW-0812">Transmembrane</keyword>
<feature type="domain" description="Ig-like" evidence="4">
    <location>
        <begin position="148"/>
        <end position="276"/>
    </location>
</feature>
<evidence type="ECO:0000256" key="1">
    <source>
        <dbReference type="SAM" id="MobiDB-lite"/>
    </source>
</evidence>
<feature type="chain" id="PRO_5034012096" evidence="3">
    <location>
        <begin position="27"/>
        <end position="371"/>
    </location>
</feature>
<evidence type="ECO:0000313" key="5">
    <source>
        <dbReference type="Ensembl" id="ENSGMOP00000055530.1"/>
    </source>
</evidence>
<dbReference type="GO" id="GO:0002729">
    <property type="term" value="P:positive regulation of natural killer cell cytokine production"/>
    <property type="evidence" value="ECO:0007669"/>
    <property type="project" value="InterPro"/>
</dbReference>
<feature type="domain" description="Ig-like" evidence="4">
    <location>
        <begin position="8"/>
        <end position="130"/>
    </location>
</feature>
<dbReference type="Gene3D" id="2.60.40.10">
    <property type="entry name" value="Immunoglobulins"/>
    <property type="match status" value="2"/>
</dbReference>
<evidence type="ECO:0000256" key="2">
    <source>
        <dbReference type="SAM" id="Phobius"/>
    </source>
</evidence>
<dbReference type="InterPro" id="IPR036179">
    <property type="entry name" value="Ig-like_dom_sf"/>
</dbReference>
<feature type="compositionally biased region" description="Acidic residues" evidence="1">
    <location>
        <begin position="211"/>
        <end position="227"/>
    </location>
</feature>
<keyword evidence="6" id="KW-1185">Reference proteome</keyword>
<dbReference type="InterPro" id="IPR042842">
    <property type="entry name" value="CD226"/>
</dbReference>
<dbReference type="PANTHER" id="PTHR47011">
    <property type="entry name" value="CD226 ANTIGEN"/>
    <property type="match status" value="1"/>
</dbReference>
<dbReference type="Pfam" id="PF07686">
    <property type="entry name" value="V-set"/>
    <property type="match status" value="2"/>
</dbReference>
<dbReference type="CTD" id="10666"/>
<keyword evidence="2" id="KW-1133">Transmembrane helix</keyword>
<feature type="transmembrane region" description="Helical" evidence="2">
    <location>
        <begin position="291"/>
        <end position="316"/>
    </location>
</feature>
<evidence type="ECO:0000259" key="4">
    <source>
        <dbReference type="PROSITE" id="PS50835"/>
    </source>
</evidence>
<organism evidence="5 6">
    <name type="scientific">Gadus morhua</name>
    <name type="common">Atlantic cod</name>
    <dbReference type="NCBI Taxonomy" id="8049"/>
    <lineage>
        <taxon>Eukaryota</taxon>
        <taxon>Metazoa</taxon>
        <taxon>Chordata</taxon>
        <taxon>Craniata</taxon>
        <taxon>Vertebrata</taxon>
        <taxon>Euteleostomi</taxon>
        <taxon>Actinopterygii</taxon>
        <taxon>Neopterygii</taxon>
        <taxon>Teleostei</taxon>
        <taxon>Neoteleostei</taxon>
        <taxon>Acanthomorphata</taxon>
        <taxon>Zeiogadaria</taxon>
        <taxon>Gadariae</taxon>
        <taxon>Gadiformes</taxon>
        <taxon>Gadoidei</taxon>
        <taxon>Gadidae</taxon>
        <taxon>Gadus</taxon>
    </lineage>
</organism>
<dbReference type="OMA" id="VYHCSVQ"/>